<accession>A8SAK6</accession>
<gene>
    <name evidence="1" type="ORF">FAEPRAM212_01399</name>
</gene>
<comment type="caution">
    <text evidence="1">The sequence shown here is derived from an EMBL/GenBank/DDBJ whole genome shotgun (WGS) entry which is preliminary data.</text>
</comment>
<dbReference type="AlphaFoldDB" id="A8SAK6"/>
<name>A8SAK6_9FIRM</name>
<dbReference type="EMBL" id="ABED02000025">
    <property type="protein sequence ID" value="EDP21578.1"/>
    <property type="molecule type" value="Genomic_DNA"/>
</dbReference>
<proteinExistence type="predicted"/>
<evidence type="ECO:0000313" key="2">
    <source>
        <dbReference type="Proteomes" id="UP000005945"/>
    </source>
</evidence>
<reference evidence="1 2" key="1">
    <citation type="submission" date="2007-09" db="EMBL/GenBank/DDBJ databases">
        <title>Draft genome sequence of Faecalibacterium prausnitzii M21/2.</title>
        <authorList>
            <person name="Sudarsanam P."/>
            <person name="Ley R."/>
            <person name="Guruge J."/>
            <person name="Turnbaugh P.J."/>
            <person name="Mahowald M."/>
            <person name="Liep D."/>
            <person name="Gordon J."/>
        </authorList>
    </citation>
    <scope>NUCLEOTIDE SEQUENCE [LARGE SCALE GENOMIC DNA]</scope>
    <source>
        <strain evidence="1 2">M21/2</strain>
    </source>
</reference>
<organism evidence="1 2">
    <name type="scientific">Faecalibacterium prausnitzii M21/2</name>
    <dbReference type="NCBI Taxonomy" id="411485"/>
    <lineage>
        <taxon>Bacteria</taxon>
        <taxon>Bacillati</taxon>
        <taxon>Bacillota</taxon>
        <taxon>Clostridia</taxon>
        <taxon>Eubacteriales</taxon>
        <taxon>Oscillospiraceae</taxon>
        <taxon>Faecalibacterium</taxon>
    </lineage>
</organism>
<protein>
    <submittedName>
        <fullName evidence="1">Uncharacterized protein</fullName>
    </submittedName>
</protein>
<evidence type="ECO:0000313" key="1">
    <source>
        <dbReference type="EMBL" id="EDP21578.1"/>
    </source>
</evidence>
<dbReference type="HOGENOM" id="CLU_3233874_0_0_9"/>
<sequence length="43" mass="5190">MCYGCLFCTGQGIFCPYICRQKMAFLLVKYNKMCYHYKMNVYL</sequence>
<reference evidence="1 2" key="2">
    <citation type="submission" date="2007-09" db="EMBL/GenBank/DDBJ databases">
        <authorList>
            <person name="Fulton L."/>
            <person name="Clifton S."/>
            <person name="Fulton B."/>
            <person name="Xu J."/>
            <person name="Minx P."/>
            <person name="Pepin K.H."/>
            <person name="Johnson M."/>
            <person name="Thiruvilangam P."/>
            <person name="Bhonagiri V."/>
            <person name="Nash W.E."/>
            <person name="Mardis E.R."/>
            <person name="Wilson R.K."/>
        </authorList>
    </citation>
    <scope>NUCLEOTIDE SEQUENCE [LARGE SCALE GENOMIC DNA]</scope>
    <source>
        <strain evidence="1 2">M21/2</strain>
    </source>
</reference>
<dbReference type="Proteomes" id="UP000005945">
    <property type="component" value="Unassembled WGS sequence"/>
</dbReference>